<evidence type="ECO:0000313" key="2">
    <source>
        <dbReference type="Proteomes" id="UP000604046"/>
    </source>
</evidence>
<comment type="caution">
    <text evidence="1">The sequence shown here is derived from an EMBL/GenBank/DDBJ whole genome shotgun (WGS) entry which is preliminary data.</text>
</comment>
<name>A0A812T280_9DINO</name>
<dbReference type="EMBL" id="CAJNDS010002505">
    <property type="protein sequence ID" value="CAE7502282.1"/>
    <property type="molecule type" value="Genomic_DNA"/>
</dbReference>
<gene>
    <name evidence="1" type="primary">B'ETA</name>
    <name evidence="1" type="ORF">SNAT2548_LOCUS28130</name>
</gene>
<dbReference type="AlphaFoldDB" id="A0A812T280"/>
<evidence type="ECO:0000313" key="1">
    <source>
        <dbReference type="EMBL" id="CAE7502282.1"/>
    </source>
</evidence>
<dbReference type="Proteomes" id="UP000604046">
    <property type="component" value="Unassembled WGS sequence"/>
</dbReference>
<accession>A0A812T280</accession>
<sequence>MPFWVDSPHRLHAHCALLHFHRDLVTRSTEHVIARPEFAVGARVEYISTRSQQLMRGVITTRSPWNMLEISSEPGQWISVHNLTLRLVERSEAPVARFPAGAAVEYAGGRNQWQRGLVTAVMPRTGNLQISLRPGYWMSPAEQRMLLRPVQLQMSSSRSITTMANGSSSVSTFPVAGARMLFFFAGAWKSVVVRSTSPDGRVVHIGWQDAGSNYTASVPPELLQEDTAFRDEEELRRLSERLARARHENPIEDYKIPQALDALALPGLRSQDGHFRLRDHMQHKMAKAMNAMTECWMLG</sequence>
<reference evidence="1" key="1">
    <citation type="submission" date="2021-02" db="EMBL/GenBank/DDBJ databases">
        <authorList>
            <person name="Dougan E. K."/>
            <person name="Rhodes N."/>
            <person name="Thang M."/>
            <person name="Chan C."/>
        </authorList>
    </citation>
    <scope>NUCLEOTIDE SEQUENCE</scope>
</reference>
<organism evidence="1 2">
    <name type="scientific">Symbiodinium natans</name>
    <dbReference type="NCBI Taxonomy" id="878477"/>
    <lineage>
        <taxon>Eukaryota</taxon>
        <taxon>Sar</taxon>
        <taxon>Alveolata</taxon>
        <taxon>Dinophyceae</taxon>
        <taxon>Suessiales</taxon>
        <taxon>Symbiodiniaceae</taxon>
        <taxon>Symbiodinium</taxon>
    </lineage>
</organism>
<protein>
    <submittedName>
        <fullName evidence="1">B'ETA protein</fullName>
    </submittedName>
</protein>
<proteinExistence type="predicted"/>
<keyword evidence="2" id="KW-1185">Reference proteome</keyword>